<keyword evidence="2" id="KW-1185">Reference proteome</keyword>
<protein>
    <submittedName>
        <fullName evidence="1">Uncharacterized protein</fullName>
    </submittedName>
</protein>
<reference evidence="1" key="2">
    <citation type="submission" date="2020-09" db="EMBL/GenBank/DDBJ databases">
        <authorList>
            <person name="Sun Q."/>
            <person name="Zhou Y."/>
        </authorList>
    </citation>
    <scope>NUCLEOTIDE SEQUENCE</scope>
    <source>
        <strain evidence="1">CGMCC 4.3508</strain>
    </source>
</reference>
<reference evidence="1" key="1">
    <citation type="journal article" date="2014" name="Int. J. Syst. Evol. Microbiol.">
        <title>Complete genome sequence of Corynebacterium casei LMG S-19264T (=DSM 44701T), isolated from a smear-ripened cheese.</title>
        <authorList>
            <consortium name="US DOE Joint Genome Institute (JGI-PGF)"/>
            <person name="Walter F."/>
            <person name="Albersmeier A."/>
            <person name="Kalinowski J."/>
            <person name="Ruckert C."/>
        </authorList>
    </citation>
    <scope>NUCLEOTIDE SEQUENCE</scope>
    <source>
        <strain evidence="1">CGMCC 4.3508</strain>
    </source>
</reference>
<dbReference type="AlphaFoldDB" id="A0A917VQ74"/>
<accession>A0A917VQ74</accession>
<proteinExistence type="predicted"/>
<sequence length="48" mass="5695">MGWVTSFRYTEAGTERFERAAAVQKALREERMRGIREDEYLTTITVLR</sequence>
<comment type="caution">
    <text evidence="1">The sequence shown here is derived from an EMBL/GenBank/DDBJ whole genome shotgun (WGS) entry which is preliminary data.</text>
</comment>
<dbReference type="Proteomes" id="UP000638263">
    <property type="component" value="Unassembled WGS sequence"/>
</dbReference>
<organism evidence="1 2">
    <name type="scientific">Nocardia jinanensis</name>
    <dbReference type="NCBI Taxonomy" id="382504"/>
    <lineage>
        <taxon>Bacteria</taxon>
        <taxon>Bacillati</taxon>
        <taxon>Actinomycetota</taxon>
        <taxon>Actinomycetes</taxon>
        <taxon>Mycobacteriales</taxon>
        <taxon>Nocardiaceae</taxon>
        <taxon>Nocardia</taxon>
    </lineage>
</organism>
<dbReference type="EMBL" id="BMMH01000002">
    <property type="protein sequence ID" value="GGL03213.1"/>
    <property type="molecule type" value="Genomic_DNA"/>
</dbReference>
<evidence type="ECO:0000313" key="2">
    <source>
        <dbReference type="Proteomes" id="UP000638263"/>
    </source>
</evidence>
<evidence type="ECO:0000313" key="1">
    <source>
        <dbReference type="EMBL" id="GGL03213.1"/>
    </source>
</evidence>
<name>A0A917VQ74_9NOCA</name>
<gene>
    <name evidence="1" type="ORF">GCM10011588_17410</name>
</gene>